<name>A0ACC2LM55_PERAE</name>
<evidence type="ECO:0000313" key="2">
    <source>
        <dbReference type="Proteomes" id="UP001234297"/>
    </source>
</evidence>
<dbReference type="Proteomes" id="UP001234297">
    <property type="component" value="Chromosome 3"/>
</dbReference>
<sequence>MAETTTSSSSRSSITNIAHDHIFSILQLLPIDSILSFGMTCKRLNAIASCDTLWEIICRRDLGNSSVEGFLASTDKKLSWRRVYQQVFYLGSVSCLRLSSQDGIFPRPRASHSLNFISECLVLFGGGYEDGRHLDDTWVAYTGNEVRRVLRWQQTNLGIPRGRFGQSCIVIGDDLVLFGGINDNGIRHDDTWIGHVVQDQALEIKLSWRLLDVGSFVPPPRGAHAGCCVGDKRMVIHGGIGLGGIRLNDTWLLELSDSARSATWQEIRIHPSPPARSGHTLTWIGGTYMILFGGRGSGYEVLNDIWLLDVGAEDPEWVELKCDLLNAPDGIPLPRVGHSATLIIGGRVLIYGGEDSYRHRKDDFWVLDPSAVPTFKMPSRMLNLKRSSGKMWMRLKVEGQMPGCRSFHRACADRFGHHVYIFGGMVDGVLQPAESSGLRFDGELYLVKLVLRV</sequence>
<evidence type="ECO:0000313" key="1">
    <source>
        <dbReference type="EMBL" id="KAJ8634515.1"/>
    </source>
</evidence>
<comment type="caution">
    <text evidence="1">The sequence shown here is derived from an EMBL/GenBank/DDBJ whole genome shotgun (WGS) entry which is preliminary data.</text>
</comment>
<dbReference type="EMBL" id="CM056811">
    <property type="protein sequence ID" value="KAJ8634515.1"/>
    <property type="molecule type" value="Genomic_DNA"/>
</dbReference>
<gene>
    <name evidence="1" type="ORF">MRB53_008782</name>
</gene>
<protein>
    <submittedName>
        <fullName evidence="1">Uncharacterized protein</fullName>
    </submittedName>
</protein>
<accession>A0ACC2LM55</accession>
<keyword evidence="2" id="KW-1185">Reference proteome</keyword>
<organism evidence="1 2">
    <name type="scientific">Persea americana</name>
    <name type="common">Avocado</name>
    <dbReference type="NCBI Taxonomy" id="3435"/>
    <lineage>
        <taxon>Eukaryota</taxon>
        <taxon>Viridiplantae</taxon>
        <taxon>Streptophyta</taxon>
        <taxon>Embryophyta</taxon>
        <taxon>Tracheophyta</taxon>
        <taxon>Spermatophyta</taxon>
        <taxon>Magnoliopsida</taxon>
        <taxon>Magnoliidae</taxon>
        <taxon>Laurales</taxon>
        <taxon>Lauraceae</taxon>
        <taxon>Persea</taxon>
    </lineage>
</organism>
<reference evidence="1 2" key="1">
    <citation type="journal article" date="2022" name="Hortic Res">
        <title>A haplotype resolved chromosomal level avocado genome allows analysis of novel avocado genes.</title>
        <authorList>
            <person name="Nath O."/>
            <person name="Fletcher S.J."/>
            <person name="Hayward A."/>
            <person name="Shaw L.M."/>
            <person name="Masouleh A.K."/>
            <person name="Furtado A."/>
            <person name="Henry R.J."/>
            <person name="Mitter N."/>
        </authorList>
    </citation>
    <scope>NUCLEOTIDE SEQUENCE [LARGE SCALE GENOMIC DNA]</scope>
    <source>
        <strain evidence="2">cv. Hass</strain>
    </source>
</reference>
<proteinExistence type="predicted"/>